<dbReference type="SMART" id="SM00862">
    <property type="entry name" value="Trans_reg_C"/>
    <property type="match status" value="1"/>
</dbReference>
<evidence type="ECO:0000256" key="2">
    <source>
        <dbReference type="PROSITE-ProRule" id="PRU01091"/>
    </source>
</evidence>
<dbReference type="CDD" id="cd00383">
    <property type="entry name" value="trans_reg_C"/>
    <property type="match status" value="1"/>
</dbReference>
<dbReference type="PROSITE" id="PS51755">
    <property type="entry name" value="OMPR_PHOB"/>
    <property type="match status" value="1"/>
</dbReference>
<name>A0ABW0SN77_9GAMM</name>
<keyword evidence="5" id="KW-1185">Reference proteome</keyword>
<sequence length="809" mass="87658">MPARVTTNNTRYRFGEFVLDPAKRELQRDDTALALPARTFECLHYLIEHRDRAVGRDELVSAVFSRTDVSDAQLAQIVLRARRAIGDDGQEQRVIRTVPRFGFRWAAPVRVLEPEAAAMAAAEAANDAPDLPKLPGAIEALSAIGETPPDPPPATPMPARSRGLADRVWRWAVDGTAALVALLALASCLLPWPLPPDAARAPAAASGAIIVLPMRVSGPGDAAWARLGMMDFVVHRLRGARLPVMSSEATLSLLQSPRGRGTADRLRANTQASWVVDGQARHARRRWQVALSAMGTAGRVQRGLGEDADLVTATRVATDRLLASIGNRQPDDLADAPADASERLQRAQSAILANDLEGARRILLEVPPAQRTAQVEYRLAQVDFLAGRYAPSLAATNRLLEDGAVRRDALLRGQLLALQGSVHMRENRVDAAGRSFDAAASALATTADANAYGRALMGRGAAHAARREFDAALSDLGSARVQLLRSGDRLSVARVDANLGTVEMERDRPLQAVQYYEKAERDFEAMGAATELDGVRFMRAVAHLQLLQPTAALAVTGRAWASRAQIRDPVQLANLILVRAEALLTVGRTREARELLQLPAAAVVPPGDFRRREYLAMEIARLSGDARSAALLGDAALRDWPLDLNPRLRAWVAFRLREAALDADLPEPTFDALWLEGDALAARLGAALHARRSGDALAAERHYLDAERLAEAGGVPGPIVNAVRAHARWLMQEGRLQEAAARIGRVAPWADQDFEVALLELELYRRLQQAPQWQVALQRAQRLAGERPIPAELTLPWPAAAAATASANH</sequence>
<gene>
    <name evidence="4" type="ORF">ACFPN1_09080</name>
</gene>
<dbReference type="SUPFAM" id="SSF48452">
    <property type="entry name" value="TPR-like"/>
    <property type="match status" value="1"/>
</dbReference>
<protein>
    <submittedName>
        <fullName evidence="4">Winged helix-turn-helix domain-containing protein</fullName>
    </submittedName>
</protein>
<proteinExistence type="predicted"/>
<dbReference type="InterPro" id="IPR011990">
    <property type="entry name" value="TPR-like_helical_dom_sf"/>
</dbReference>
<evidence type="ECO:0000313" key="4">
    <source>
        <dbReference type="EMBL" id="MFC5570210.1"/>
    </source>
</evidence>
<evidence type="ECO:0000256" key="1">
    <source>
        <dbReference type="ARBA" id="ARBA00023125"/>
    </source>
</evidence>
<keyword evidence="1 2" id="KW-0238">DNA-binding</keyword>
<dbReference type="Proteomes" id="UP001596036">
    <property type="component" value="Unassembled WGS sequence"/>
</dbReference>
<organism evidence="4 5">
    <name type="scientific">Lysobacter yangpyeongensis</name>
    <dbReference type="NCBI Taxonomy" id="346182"/>
    <lineage>
        <taxon>Bacteria</taxon>
        <taxon>Pseudomonadati</taxon>
        <taxon>Pseudomonadota</taxon>
        <taxon>Gammaproteobacteria</taxon>
        <taxon>Lysobacterales</taxon>
        <taxon>Lysobacteraceae</taxon>
        <taxon>Lysobacter</taxon>
    </lineage>
</organism>
<dbReference type="EMBL" id="JBHSNM010000002">
    <property type="protein sequence ID" value="MFC5570210.1"/>
    <property type="molecule type" value="Genomic_DNA"/>
</dbReference>
<dbReference type="RefSeq" id="WP_386754570.1">
    <property type="nucleotide sequence ID" value="NZ_JBHSNM010000002.1"/>
</dbReference>
<dbReference type="Gene3D" id="1.25.40.10">
    <property type="entry name" value="Tetratricopeptide repeat domain"/>
    <property type="match status" value="1"/>
</dbReference>
<dbReference type="SUPFAM" id="SSF46894">
    <property type="entry name" value="C-terminal effector domain of the bipartite response regulators"/>
    <property type="match status" value="1"/>
</dbReference>
<dbReference type="Pfam" id="PF00486">
    <property type="entry name" value="Trans_reg_C"/>
    <property type="match status" value="1"/>
</dbReference>
<dbReference type="InterPro" id="IPR016032">
    <property type="entry name" value="Sig_transdc_resp-reg_C-effctor"/>
</dbReference>
<dbReference type="InterPro" id="IPR036388">
    <property type="entry name" value="WH-like_DNA-bd_sf"/>
</dbReference>
<dbReference type="Gene3D" id="1.10.10.10">
    <property type="entry name" value="Winged helix-like DNA-binding domain superfamily/Winged helix DNA-binding domain"/>
    <property type="match status" value="1"/>
</dbReference>
<dbReference type="InterPro" id="IPR001867">
    <property type="entry name" value="OmpR/PhoB-type_DNA-bd"/>
</dbReference>
<evidence type="ECO:0000313" key="5">
    <source>
        <dbReference type="Proteomes" id="UP001596036"/>
    </source>
</evidence>
<reference evidence="5" key="1">
    <citation type="journal article" date="2019" name="Int. J. Syst. Evol. Microbiol.">
        <title>The Global Catalogue of Microorganisms (GCM) 10K type strain sequencing project: providing services to taxonomists for standard genome sequencing and annotation.</title>
        <authorList>
            <consortium name="The Broad Institute Genomics Platform"/>
            <consortium name="The Broad Institute Genome Sequencing Center for Infectious Disease"/>
            <person name="Wu L."/>
            <person name="Ma J."/>
        </authorList>
    </citation>
    <scope>NUCLEOTIDE SEQUENCE [LARGE SCALE GENOMIC DNA]</scope>
    <source>
        <strain evidence="5">KACC 11407</strain>
    </source>
</reference>
<comment type="caution">
    <text evidence="4">The sequence shown here is derived from an EMBL/GenBank/DDBJ whole genome shotgun (WGS) entry which is preliminary data.</text>
</comment>
<evidence type="ECO:0000259" key="3">
    <source>
        <dbReference type="PROSITE" id="PS51755"/>
    </source>
</evidence>
<accession>A0ABW0SN77</accession>
<feature type="domain" description="OmpR/PhoB-type" evidence="3">
    <location>
        <begin position="9"/>
        <end position="107"/>
    </location>
</feature>
<feature type="DNA-binding region" description="OmpR/PhoB-type" evidence="2">
    <location>
        <begin position="9"/>
        <end position="107"/>
    </location>
</feature>